<dbReference type="PANTHER" id="PTHR21694">
    <property type="entry name" value="COILED-COIL DOMAIN-CONTAINING PROTEIN 63"/>
    <property type="match status" value="1"/>
</dbReference>
<protein>
    <submittedName>
        <fullName evidence="4">Outer dynein arm protein 1</fullName>
    </submittedName>
</protein>
<keyword evidence="5" id="KW-1185">Reference proteome</keyword>
<dbReference type="PANTHER" id="PTHR21694:SF18">
    <property type="entry name" value="COILED-COIL DOMAIN-CONTAINING PROTEIN 63"/>
    <property type="match status" value="1"/>
</dbReference>
<name>A0A8E0VNG6_9TREM</name>
<comment type="caution">
    <text evidence="4">The sequence shown here is derived from an EMBL/GenBank/DDBJ whole genome shotgun (WGS) entry which is preliminary data.</text>
</comment>
<dbReference type="InterPro" id="IPR049258">
    <property type="entry name" value="ODAD1_CC"/>
</dbReference>
<evidence type="ECO:0000256" key="1">
    <source>
        <dbReference type="ARBA" id="ARBA00023054"/>
    </source>
</evidence>
<organism evidence="4 5">
    <name type="scientific">Fasciolopsis buskii</name>
    <dbReference type="NCBI Taxonomy" id="27845"/>
    <lineage>
        <taxon>Eukaryota</taxon>
        <taxon>Metazoa</taxon>
        <taxon>Spiralia</taxon>
        <taxon>Lophotrochozoa</taxon>
        <taxon>Platyhelminthes</taxon>
        <taxon>Trematoda</taxon>
        <taxon>Digenea</taxon>
        <taxon>Plagiorchiida</taxon>
        <taxon>Echinostomata</taxon>
        <taxon>Echinostomatoidea</taxon>
        <taxon>Fasciolidae</taxon>
        <taxon>Fasciolopsis</taxon>
    </lineage>
</organism>
<dbReference type="Pfam" id="PF21773">
    <property type="entry name" value="ODAD1_CC"/>
    <property type="match status" value="1"/>
</dbReference>
<dbReference type="AlphaFoldDB" id="A0A8E0VNG6"/>
<sequence>MPRPSSAQTELDEGTDVILLEEYERLQHQLRIIQNEKQKQTEETNVKMARYNHEIQLLEGENKELQTWLALITSDQNRKKDMKAIGTLKQILSCHDALKNQIDEVKRYSERLDADMKKYEKMIAERQRERKEQMRIEAEAGELKWQLERKISTMETSLHTKTSKFCDTLAQNENLKGEIEKLRNQRKTYMMLHKRLSEKLDELNKRKAKITQLATAAYDQRDDAKNKRMALAEKNEKDSAAYEAEVRELKRIIDHDEQLHKFMTIKSNERMEWKREAEKRRQKHGADGEIARKQQQKKIEEYSQALNRIQEITETEDVDNILRIYRRKEEDNFTIFNYVTELNNQIEDLNEDIAKLHDSMKECIRSKEKVEEEKFEIMRQLERRMNADKEAADADELRTAQIYKIIDQVKSQVKSLVIKLGCDLSKIVERVGSDGDVTEDNLMLYLRLLEQRVDELLSIKCFSIDKVHHPDEDEDYGDGQHGAVRPLSQIELIQRVTKELQKQNAPVELYTQRSSSRSHVEFKTVKK</sequence>
<dbReference type="OrthoDB" id="6766775at2759"/>
<evidence type="ECO:0000313" key="5">
    <source>
        <dbReference type="Proteomes" id="UP000728185"/>
    </source>
</evidence>
<dbReference type="EMBL" id="LUCM01003605">
    <property type="protein sequence ID" value="KAA0195584.1"/>
    <property type="molecule type" value="Genomic_DNA"/>
</dbReference>
<feature type="coiled-coil region" evidence="2">
    <location>
        <begin position="95"/>
        <end position="144"/>
    </location>
</feature>
<gene>
    <name evidence="4" type="ORF">FBUS_08544</name>
</gene>
<accession>A0A8E0VNG6</accession>
<proteinExistence type="predicted"/>
<feature type="coiled-coil region" evidence="2">
    <location>
        <begin position="172"/>
        <end position="252"/>
    </location>
</feature>
<evidence type="ECO:0000256" key="2">
    <source>
        <dbReference type="SAM" id="Coils"/>
    </source>
</evidence>
<evidence type="ECO:0000313" key="4">
    <source>
        <dbReference type="EMBL" id="KAA0195584.1"/>
    </source>
</evidence>
<dbReference type="Proteomes" id="UP000728185">
    <property type="component" value="Unassembled WGS sequence"/>
</dbReference>
<dbReference type="InterPro" id="IPR051876">
    <property type="entry name" value="ODA-DC/CCD"/>
</dbReference>
<evidence type="ECO:0000259" key="3">
    <source>
        <dbReference type="Pfam" id="PF21773"/>
    </source>
</evidence>
<feature type="coiled-coil region" evidence="2">
    <location>
        <begin position="339"/>
        <end position="398"/>
    </location>
</feature>
<feature type="domain" description="ODAD1 central coiled coil region" evidence="3">
    <location>
        <begin position="148"/>
        <end position="433"/>
    </location>
</feature>
<keyword evidence="1 2" id="KW-0175">Coiled coil</keyword>
<reference evidence="4" key="1">
    <citation type="submission" date="2019-05" db="EMBL/GenBank/DDBJ databases">
        <title>Annotation for the trematode Fasciolopsis buski.</title>
        <authorList>
            <person name="Choi Y.-J."/>
        </authorList>
    </citation>
    <scope>NUCLEOTIDE SEQUENCE</scope>
    <source>
        <strain evidence="4">HT</strain>
        <tissue evidence="4">Whole worm</tissue>
    </source>
</reference>